<dbReference type="EMBL" id="JAJNAG010000006">
    <property type="protein sequence ID" value="MCD1125349.1"/>
    <property type="molecule type" value="Genomic_DNA"/>
</dbReference>
<name>A0A9X1MUS9_9GAMM</name>
<evidence type="ECO:0000313" key="1">
    <source>
        <dbReference type="EMBL" id="MCD1125349.1"/>
    </source>
</evidence>
<dbReference type="Pfam" id="PF13973">
    <property type="entry name" value="DUF4222"/>
    <property type="match status" value="1"/>
</dbReference>
<comment type="caution">
    <text evidence="1">The sequence shown here is derived from an EMBL/GenBank/DDBJ whole genome shotgun (WGS) entry which is preliminary data.</text>
</comment>
<dbReference type="RefSeq" id="WP_230608371.1">
    <property type="nucleotide sequence ID" value="NZ_JAJNAG010000006.1"/>
</dbReference>
<dbReference type="Proteomes" id="UP001139171">
    <property type="component" value="Unassembled WGS sequence"/>
</dbReference>
<evidence type="ECO:0000313" key="2">
    <source>
        <dbReference type="Proteomes" id="UP001139171"/>
    </source>
</evidence>
<protein>
    <submittedName>
        <fullName evidence="1">DUF4222 domain-containing protein</fullName>
    </submittedName>
</protein>
<proteinExistence type="predicted"/>
<dbReference type="InterPro" id="IPR025317">
    <property type="entry name" value="DUF4222"/>
</dbReference>
<dbReference type="AlphaFoldDB" id="A0A9X1MUS9"/>
<organism evidence="1 2">
    <name type="scientific">Limnobaculum eriocheiris</name>
    <dbReference type="NCBI Taxonomy" id="2897391"/>
    <lineage>
        <taxon>Bacteria</taxon>
        <taxon>Pseudomonadati</taxon>
        <taxon>Pseudomonadota</taxon>
        <taxon>Gammaproteobacteria</taxon>
        <taxon>Enterobacterales</taxon>
        <taxon>Budviciaceae</taxon>
        <taxon>Limnobaculum</taxon>
    </lineage>
</organism>
<accession>A0A9X1MUS9</accession>
<gene>
    <name evidence="1" type="ORF">LPW36_04800</name>
</gene>
<reference evidence="1" key="1">
    <citation type="submission" date="2021-11" db="EMBL/GenBank/DDBJ databases">
        <title>Jinshanibacter sp. isolated from one year old Eriocheir sinensis.</title>
        <authorList>
            <person name="Li J.-Y."/>
            <person name="He W."/>
            <person name="Gao T.-H."/>
        </authorList>
    </citation>
    <scope>NUCLEOTIDE SEQUENCE</scope>
    <source>
        <strain evidence="1">LJY008</strain>
    </source>
</reference>
<keyword evidence="2" id="KW-1185">Reference proteome</keyword>
<sequence>MSCIPIVNQCYTDKHGHLVTVRSVVNSRVSFIREGYEFPCVQSVERFSEEFTIWKETDDVKR</sequence>